<comment type="subcellular location">
    <subcellularLocation>
        <location evidence="3">Cytoplasm</location>
        <location evidence="3">Perinuclear region</location>
    </subcellularLocation>
    <subcellularLocation>
        <location evidence="2">Endoplasmic reticulum</location>
    </subcellularLocation>
    <subcellularLocation>
        <location evidence="1">Membrane</location>
        <topology evidence="1">Multi-pass membrane protein</topology>
    </subcellularLocation>
</comment>
<dbReference type="Pfam" id="PF03009">
    <property type="entry name" value="GDPD"/>
    <property type="match status" value="1"/>
</dbReference>
<name>A0A1S3ER19_DIPOR</name>
<dbReference type="Gene3D" id="3.20.20.190">
    <property type="entry name" value="Phosphatidylinositol (PI) phosphodiesterase"/>
    <property type="match status" value="1"/>
</dbReference>
<dbReference type="GO" id="GO:0070291">
    <property type="term" value="P:N-acylethanolamine metabolic process"/>
    <property type="evidence" value="ECO:0007669"/>
    <property type="project" value="UniProtKB-ARBA"/>
</dbReference>
<dbReference type="KEGG" id="dord:105982003"/>
<evidence type="ECO:0000256" key="15">
    <source>
        <dbReference type="ARBA" id="ARBA00047538"/>
    </source>
</evidence>
<evidence type="ECO:0000256" key="21">
    <source>
        <dbReference type="ARBA" id="ARBA00082474"/>
    </source>
</evidence>
<sequence length="336" mass="38344">MADSRRIPDLTRSAAMSPLCFLYFALPSLAAYITISIFFLRRPRLLHTPHSPAFRGRLTAHRGGSGEMLESTMAAIENSVAQKADLLELDCHLTRDGVVVVSHDKNLKRQSGLNKDISSLDFQDLPLYKKKLEIYFSPGRFACGSDRHMIRLEDVFQRFPQLPAIVEIKEKNEELIHKVASLAKRFHRSQITIWASEKSSIMKKCKAANPDMPISFTTNRALWMVLLYHLGLLPFVSFPEQFFFCFLPTIVNRTYFPFSCSRLNKLYAVVTKWLIMRKSLIRHLEARGVQVIFWCLNEESDFEAASGLGATGIITDFPTALRCYLDNQQTSSSPWV</sequence>
<dbReference type="FunCoup" id="A0A1S3ER19">
    <property type="interactions" value="67"/>
</dbReference>
<evidence type="ECO:0000256" key="22">
    <source>
        <dbReference type="SAM" id="Phobius"/>
    </source>
</evidence>
<keyword evidence="10 22" id="KW-1133">Transmembrane helix</keyword>
<dbReference type="PANTHER" id="PTHR42758">
    <property type="entry name" value="PHOSPHATIDYLGLYCEROL PHOSPHOLIPASE C"/>
    <property type="match status" value="1"/>
</dbReference>
<dbReference type="GO" id="GO:0008081">
    <property type="term" value="F:phosphoric diester hydrolase activity"/>
    <property type="evidence" value="ECO:0007669"/>
    <property type="project" value="InterPro"/>
</dbReference>
<reference evidence="25" key="1">
    <citation type="submission" date="2025-08" db="UniProtKB">
        <authorList>
            <consortium name="RefSeq"/>
        </authorList>
    </citation>
    <scope>IDENTIFICATION</scope>
    <source>
        <tissue evidence="25">Kidney</tissue>
    </source>
</reference>
<evidence type="ECO:0000256" key="12">
    <source>
        <dbReference type="ARBA" id="ARBA00023136"/>
    </source>
</evidence>
<dbReference type="InterPro" id="IPR030395">
    <property type="entry name" value="GP_PDE_dom"/>
</dbReference>
<evidence type="ECO:0000256" key="5">
    <source>
        <dbReference type="ARBA" id="ARBA00022490"/>
    </source>
</evidence>
<dbReference type="CDD" id="cd08612">
    <property type="entry name" value="GDPD_GDE4"/>
    <property type="match status" value="1"/>
</dbReference>
<evidence type="ECO:0000256" key="8">
    <source>
        <dbReference type="ARBA" id="ARBA00022801"/>
    </source>
</evidence>
<keyword evidence="8" id="KW-0378">Hydrolase</keyword>
<evidence type="ECO:0000259" key="23">
    <source>
        <dbReference type="PROSITE" id="PS51704"/>
    </source>
</evidence>
<evidence type="ECO:0000256" key="13">
    <source>
        <dbReference type="ARBA" id="ARBA00036083"/>
    </source>
</evidence>
<keyword evidence="24" id="KW-1185">Reference proteome</keyword>
<evidence type="ECO:0000256" key="3">
    <source>
        <dbReference type="ARBA" id="ARBA00004556"/>
    </source>
</evidence>
<dbReference type="InterPro" id="IPR017946">
    <property type="entry name" value="PLC-like_Pdiesterase_TIM-brl"/>
</dbReference>
<dbReference type="InterPro" id="IPR052271">
    <property type="entry name" value="GDPD-Related"/>
</dbReference>
<evidence type="ECO:0000256" key="17">
    <source>
        <dbReference type="ARBA" id="ARBA00048947"/>
    </source>
</evidence>
<comment type="similarity">
    <text evidence="4">Belongs to the glycerophosphoryl diester phosphodiesterase family.</text>
</comment>
<evidence type="ECO:0000313" key="25">
    <source>
        <dbReference type="RefSeq" id="XP_012866843.1"/>
    </source>
</evidence>
<gene>
    <name evidence="25" type="primary">Gdpd3</name>
</gene>
<keyword evidence="7" id="KW-0479">Metal-binding</keyword>
<keyword evidence="9" id="KW-0256">Endoplasmic reticulum</keyword>
<evidence type="ECO:0000256" key="16">
    <source>
        <dbReference type="ARBA" id="ARBA00048580"/>
    </source>
</evidence>
<organism evidence="24 25">
    <name type="scientific">Dipodomys ordii</name>
    <name type="common">Ord's kangaroo rat</name>
    <dbReference type="NCBI Taxonomy" id="10020"/>
    <lineage>
        <taxon>Eukaryota</taxon>
        <taxon>Metazoa</taxon>
        <taxon>Chordata</taxon>
        <taxon>Craniata</taxon>
        <taxon>Vertebrata</taxon>
        <taxon>Euteleostomi</taxon>
        <taxon>Mammalia</taxon>
        <taxon>Eutheria</taxon>
        <taxon>Euarchontoglires</taxon>
        <taxon>Glires</taxon>
        <taxon>Rodentia</taxon>
        <taxon>Castorimorpha</taxon>
        <taxon>Heteromyidae</taxon>
        <taxon>Dipodomyinae</taxon>
        <taxon>Dipodomys</taxon>
    </lineage>
</organism>
<keyword evidence="11" id="KW-0443">Lipid metabolism</keyword>
<proteinExistence type="inferred from homology"/>
<comment type="catalytic activity">
    <reaction evidence="17">
        <text>N,1-di-(9Z-octadecenoyl)-sn-glycero-3-phosphoethanolamine + H2O = N-(9Z-octadecenoyl) ethanolamine + 1-(9Z-octadecenoyl)-sn-glycero-3-phosphate + H(+)</text>
        <dbReference type="Rhea" id="RHEA:56460"/>
        <dbReference type="ChEBI" id="CHEBI:15377"/>
        <dbReference type="ChEBI" id="CHEBI:15378"/>
        <dbReference type="ChEBI" id="CHEBI:71466"/>
        <dbReference type="ChEBI" id="CHEBI:74544"/>
        <dbReference type="ChEBI" id="CHEBI:85222"/>
    </reaction>
    <physiologicalReaction direction="left-to-right" evidence="17">
        <dbReference type="Rhea" id="RHEA:56461"/>
    </physiologicalReaction>
</comment>
<comment type="catalytic activity">
    <reaction evidence="16">
        <text>1-O-(1Z-octadecenyl)-sn-glycero-3-phospho-N-hexadecanoyl-ethanolamine + H2O = 1-O-(1Z-octadecenyl)-sn-glycero-3-phosphate + N-hexadecanoylethanolamine + H(+)</text>
        <dbReference type="Rhea" id="RHEA:53184"/>
        <dbReference type="ChEBI" id="CHEBI:15377"/>
        <dbReference type="ChEBI" id="CHEBI:15378"/>
        <dbReference type="ChEBI" id="CHEBI:71464"/>
        <dbReference type="ChEBI" id="CHEBI:137009"/>
        <dbReference type="ChEBI" id="CHEBI:137017"/>
    </reaction>
    <physiologicalReaction direction="left-to-right" evidence="16">
        <dbReference type="Rhea" id="RHEA:53185"/>
    </physiologicalReaction>
</comment>
<comment type="catalytic activity">
    <reaction evidence="13">
        <text>1-O-hexadecyl-sn-glycero-3-phosphocholine + H2O = 1-O-hexadecyl-sn-glycero-3-phosphate + choline + H(+)</text>
        <dbReference type="Rhea" id="RHEA:41143"/>
        <dbReference type="ChEBI" id="CHEBI:15354"/>
        <dbReference type="ChEBI" id="CHEBI:15377"/>
        <dbReference type="ChEBI" id="CHEBI:15378"/>
        <dbReference type="ChEBI" id="CHEBI:64496"/>
        <dbReference type="ChEBI" id="CHEBI:77580"/>
    </reaction>
    <physiologicalReaction direction="left-to-right" evidence="13">
        <dbReference type="Rhea" id="RHEA:41144"/>
    </physiologicalReaction>
</comment>
<dbReference type="AlphaFoldDB" id="A0A1S3ER19"/>
<dbReference type="FunFam" id="3.20.20.190:FF:000033">
    <property type="entry name" value="Glycerophosphodiester phosphodiesterase domain containing 3"/>
    <property type="match status" value="1"/>
</dbReference>
<dbReference type="GO" id="GO:0004622">
    <property type="term" value="F:phosphatidylcholine lysophospholipase activity"/>
    <property type="evidence" value="ECO:0007669"/>
    <property type="project" value="TreeGrafter"/>
</dbReference>
<evidence type="ECO:0000256" key="6">
    <source>
        <dbReference type="ARBA" id="ARBA00022692"/>
    </source>
</evidence>
<evidence type="ECO:0000256" key="18">
    <source>
        <dbReference type="ARBA" id="ARBA00056977"/>
    </source>
</evidence>
<keyword evidence="12 22" id="KW-0472">Membrane</keyword>
<keyword evidence="6 22" id="KW-0812">Transmembrane</keyword>
<feature type="transmembrane region" description="Helical" evidence="22">
    <location>
        <begin position="20"/>
        <end position="40"/>
    </location>
</feature>
<keyword evidence="5" id="KW-0963">Cytoplasm</keyword>
<dbReference type="GO" id="GO:0046872">
    <property type="term" value="F:metal ion binding"/>
    <property type="evidence" value="ECO:0007669"/>
    <property type="project" value="UniProtKB-KW"/>
</dbReference>
<dbReference type="GO" id="GO:0048471">
    <property type="term" value="C:perinuclear region of cytoplasm"/>
    <property type="evidence" value="ECO:0007669"/>
    <property type="project" value="UniProtKB-SubCell"/>
</dbReference>
<dbReference type="OrthoDB" id="1058301at2759"/>
<dbReference type="Proteomes" id="UP000081671">
    <property type="component" value="Unplaced"/>
</dbReference>
<dbReference type="InParanoid" id="A0A1S3ER19"/>
<evidence type="ECO:0000256" key="9">
    <source>
        <dbReference type="ARBA" id="ARBA00022824"/>
    </source>
</evidence>
<dbReference type="GO" id="GO:0046475">
    <property type="term" value="P:glycerophospholipid catabolic process"/>
    <property type="evidence" value="ECO:0007669"/>
    <property type="project" value="TreeGrafter"/>
</dbReference>
<evidence type="ECO:0000256" key="7">
    <source>
        <dbReference type="ARBA" id="ARBA00022723"/>
    </source>
</evidence>
<protein>
    <recommendedName>
        <fullName evidence="19">Lysophospholipase D GDPD3</fullName>
    </recommendedName>
    <alternativeName>
        <fullName evidence="21">Glycerophosphodiester phosphodiesterase 7</fullName>
    </alternativeName>
    <alternativeName>
        <fullName evidence="20">Glycerophosphodiester phosphodiesterase domain-containing protein 3</fullName>
    </alternativeName>
</protein>
<dbReference type="GeneID" id="105982003"/>
<evidence type="ECO:0000256" key="14">
    <source>
        <dbReference type="ARBA" id="ARBA00047392"/>
    </source>
</evidence>
<dbReference type="PANTHER" id="PTHR42758:SF3">
    <property type="entry name" value="LYSOPHOSPHOLIPASE D GDPD3"/>
    <property type="match status" value="1"/>
</dbReference>
<dbReference type="RefSeq" id="XP_012866843.1">
    <property type="nucleotide sequence ID" value="XM_013011389.1"/>
</dbReference>
<dbReference type="GO" id="GO:0005789">
    <property type="term" value="C:endoplasmic reticulum membrane"/>
    <property type="evidence" value="ECO:0007669"/>
    <property type="project" value="TreeGrafter"/>
</dbReference>
<dbReference type="SUPFAM" id="SSF51695">
    <property type="entry name" value="PLC-like phosphodiesterases"/>
    <property type="match status" value="1"/>
</dbReference>
<evidence type="ECO:0000313" key="24">
    <source>
        <dbReference type="Proteomes" id="UP000081671"/>
    </source>
</evidence>
<dbReference type="CTD" id="79153"/>
<evidence type="ECO:0000256" key="1">
    <source>
        <dbReference type="ARBA" id="ARBA00004141"/>
    </source>
</evidence>
<evidence type="ECO:0000256" key="10">
    <source>
        <dbReference type="ARBA" id="ARBA00022989"/>
    </source>
</evidence>
<accession>A0A1S3ER19</accession>
<evidence type="ECO:0000256" key="11">
    <source>
        <dbReference type="ARBA" id="ARBA00023098"/>
    </source>
</evidence>
<evidence type="ECO:0000256" key="20">
    <source>
        <dbReference type="ARBA" id="ARBA00081582"/>
    </source>
</evidence>
<dbReference type="STRING" id="10020.ENSDORP00000003150"/>
<feature type="domain" description="GP-PDE" evidence="23">
    <location>
        <begin position="56"/>
        <end position="325"/>
    </location>
</feature>
<evidence type="ECO:0000256" key="19">
    <source>
        <dbReference type="ARBA" id="ARBA00073061"/>
    </source>
</evidence>
<evidence type="ECO:0000256" key="2">
    <source>
        <dbReference type="ARBA" id="ARBA00004240"/>
    </source>
</evidence>
<evidence type="ECO:0000256" key="4">
    <source>
        <dbReference type="ARBA" id="ARBA00007277"/>
    </source>
</evidence>
<comment type="function">
    <text evidence="18">Hydrolyzes lysoglycerophospholipids to produce lysophosphatidic acid (LPA) and the corresponding amines. Shows a preference for 1-O-alkyl-sn-glycero-3-phosphocholine (lyso-PAF), lysophosphatidylcholine (lyso-PC) and N-acylethanolamine lysophospholipids. Does not display glycerophosphodiester phosphodiesterase activity, since it cannot hydrolyze either glycerophosphoinositol or glycerophosphocholine.</text>
</comment>
<comment type="catalytic activity">
    <reaction evidence="14">
        <text>N-(5Z,8Z,11Z,14Z-eicosatetraenoyl)-1-(9Z-octadecenoyl)-sn-glycero-3-phosphoethanolamine + H2O = N-(5Z,8Z,11Z,14Z-eicosatetraenoyl)-ethanolamine + 1-(9Z-octadecenoyl)-sn-glycero-3-phosphate + H(+)</text>
        <dbReference type="Rhea" id="RHEA:45544"/>
        <dbReference type="ChEBI" id="CHEBI:2700"/>
        <dbReference type="ChEBI" id="CHEBI:15377"/>
        <dbReference type="ChEBI" id="CHEBI:15378"/>
        <dbReference type="ChEBI" id="CHEBI:74544"/>
        <dbReference type="ChEBI" id="CHEBI:85223"/>
    </reaction>
    <physiologicalReaction direction="left-to-right" evidence="14">
        <dbReference type="Rhea" id="RHEA:45545"/>
    </physiologicalReaction>
</comment>
<comment type="catalytic activity">
    <reaction evidence="15">
        <text>N-hexadecanoyl-1-(9Z-octadecenoyl)-sn-glycero-3-phosphoethanolamine + H2O = N-hexadecanoylethanolamine + 1-(9Z-octadecenoyl)-sn-glycero-3-phosphate + H(+)</text>
        <dbReference type="Rhea" id="RHEA:53168"/>
        <dbReference type="ChEBI" id="CHEBI:15377"/>
        <dbReference type="ChEBI" id="CHEBI:15378"/>
        <dbReference type="ChEBI" id="CHEBI:71464"/>
        <dbReference type="ChEBI" id="CHEBI:74544"/>
        <dbReference type="ChEBI" id="CHEBI:85217"/>
    </reaction>
    <physiologicalReaction direction="left-to-right" evidence="15">
        <dbReference type="Rhea" id="RHEA:53169"/>
    </physiologicalReaction>
</comment>
<dbReference type="PROSITE" id="PS51704">
    <property type="entry name" value="GP_PDE"/>
    <property type="match status" value="1"/>
</dbReference>